<dbReference type="InterPro" id="IPR014729">
    <property type="entry name" value="Rossmann-like_a/b/a_fold"/>
</dbReference>
<reference evidence="1" key="1">
    <citation type="submission" date="2022-11" db="EMBL/GenBank/DDBJ databases">
        <title>Nonomuraea corallina sp. nov., a new species of the genus Nonomuraea isolated from sea side sediment in Thai sea.</title>
        <authorList>
            <person name="Ngamcharungchit C."/>
            <person name="Matsumoto A."/>
            <person name="Suriyachadkun C."/>
            <person name="Panbangred W."/>
            <person name="Inahashi Y."/>
            <person name="Intra B."/>
        </authorList>
    </citation>
    <scope>NUCLEOTIDE SEQUENCE</scope>
    <source>
        <strain evidence="1">MCN248</strain>
    </source>
</reference>
<evidence type="ECO:0008006" key="3">
    <source>
        <dbReference type="Google" id="ProtNLM"/>
    </source>
</evidence>
<name>A0ABT4SJ63_9ACTN</name>
<proteinExistence type="predicted"/>
<gene>
    <name evidence="1" type="ORF">OUY22_27430</name>
</gene>
<sequence length="239" mass="27417">MMRHVVQFSGGIGSWVAAQRVAAEHGTDRLTLLFADTLVEDDDLYRFNRDATAQLGVDLTVVCDGRTPFEVFADVRFLGNARIAPCSYWLKQKPCRDWLTAHADPRTTIVYVGIDSSERHRIPGIQRGWAPWRVRFPMAEPPFLTQEQMLQAARALGVRPPRLYEQGYRHNNCGGSCVRAGQRQWLHHLRTHPDRFLRAEHEENRLRAELGDVAILKRRRHGVTRPLPLAELRRRAQAA</sequence>
<protein>
    <recommendedName>
        <fullName evidence="3">Phosphoadenosine phosphosulphate reductase domain-containing protein</fullName>
    </recommendedName>
</protein>
<comment type="caution">
    <text evidence="1">The sequence shown here is derived from an EMBL/GenBank/DDBJ whole genome shotgun (WGS) entry which is preliminary data.</text>
</comment>
<organism evidence="1 2">
    <name type="scientific">Nonomuraea corallina</name>
    <dbReference type="NCBI Taxonomy" id="2989783"/>
    <lineage>
        <taxon>Bacteria</taxon>
        <taxon>Bacillati</taxon>
        <taxon>Actinomycetota</taxon>
        <taxon>Actinomycetes</taxon>
        <taxon>Streptosporangiales</taxon>
        <taxon>Streptosporangiaceae</taxon>
        <taxon>Nonomuraea</taxon>
    </lineage>
</organism>
<accession>A0ABT4SJ63</accession>
<dbReference type="SUPFAM" id="SSF52402">
    <property type="entry name" value="Adenine nucleotide alpha hydrolases-like"/>
    <property type="match status" value="1"/>
</dbReference>
<dbReference type="EMBL" id="JAPNNL010000140">
    <property type="protein sequence ID" value="MDA0637150.1"/>
    <property type="molecule type" value="Genomic_DNA"/>
</dbReference>
<dbReference type="Proteomes" id="UP001144036">
    <property type="component" value="Unassembled WGS sequence"/>
</dbReference>
<keyword evidence="2" id="KW-1185">Reference proteome</keyword>
<dbReference type="RefSeq" id="WP_270158055.1">
    <property type="nucleotide sequence ID" value="NZ_JAPNNL010000140.1"/>
</dbReference>
<evidence type="ECO:0000313" key="2">
    <source>
        <dbReference type="Proteomes" id="UP001144036"/>
    </source>
</evidence>
<dbReference type="Gene3D" id="3.40.50.620">
    <property type="entry name" value="HUPs"/>
    <property type="match status" value="1"/>
</dbReference>
<evidence type="ECO:0000313" key="1">
    <source>
        <dbReference type="EMBL" id="MDA0637150.1"/>
    </source>
</evidence>